<sequence>MEKLLKNPMDRYIPSQLEVEQLCEQYRVGNLISIDAALGGLFNVNLKISTTTGQYVIRIHSGLSREDHLNSEKMIMEKLQKHGISPLMPLPTKEGFYFSKLHHRFVQITPFVQGIPFKFTKEQAYHCGESLKKFHQALMNEDAIPTPVWSNYPSQKGLEEGLELLRHSQKDLHKEVHIKEVEHLYFKVMQQWTPNEKFLKKSIIHGDWHPWNVLFNEYNEIAYILDFDFIQKGECLHDVAYFLWTIKNETNKEELGRHFIKGYGPLSLIEAELLPLAIARASLFFLCTASFVADPVLELQKQLRVQKPYIEWLLSADGKASIKNLLSF</sequence>
<protein>
    <submittedName>
        <fullName evidence="3">Ser/Thr protein kinase RdoA (MazF antagonist)</fullName>
    </submittedName>
</protein>
<keyword evidence="3" id="KW-0808">Transferase</keyword>
<dbReference type="SUPFAM" id="SSF56112">
    <property type="entry name" value="Protein kinase-like (PK-like)"/>
    <property type="match status" value="1"/>
</dbReference>
<gene>
    <name evidence="3" type="ORF">J2S14_001263</name>
</gene>
<accession>A0ABU0D226</accession>
<dbReference type="EMBL" id="JAUSUO010000002">
    <property type="protein sequence ID" value="MDQ0342451.1"/>
    <property type="molecule type" value="Genomic_DNA"/>
</dbReference>
<dbReference type="Proteomes" id="UP001232343">
    <property type="component" value="Unassembled WGS sequence"/>
</dbReference>
<feature type="domain" description="Aminoglycoside phosphotransferase" evidence="2">
    <location>
        <begin position="41"/>
        <end position="263"/>
    </location>
</feature>
<evidence type="ECO:0000256" key="1">
    <source>
        <dbReference type="ARBA" id="ARBA00038240"/>
    </source>
</evidence>
<evidence type="ECO:0000313" key="3">
    <source>
        <dbReference type="EMBL" id="MDQ0342451.1"/>
    </source>
</evidence>
<evidence type="ECO:0000259" key="2">
    <source>
        <dbReference type="Pfam" id="PF01636"/>
    </source>
</evidence>
<dbReference type="Pfam" id="PF01636">
    <property type="entry name" value="APH"/>
    <property type="match status" value="1"/>
</dbReference>
<dbReference type="RefSeq" id="WP_244680981.1">
    <property type="nucleotide sequence ID" value="NZ_JALIRM010000002.1"/>
</dbReference>
<dbReference type="InterPro" id="IPR050249">
    <property type="entry name" value="Pseudomonas-type_ThrB"/>
</dbReference>
<dbReference type="Gene3D" id="3.30.200.20">
    <property type="entry name" value="Phosphorylase Kinase, domain 1"/>
    <property type="match status" value="1"/>
</dbReference>
<keyword evidence="4" id="KW-1185">Reference proteome</keyword>
<keyword evidence="3" id="KW-0418">Kinase</keyword>
<reference evidence="3 4" key="1">
    <citation type="submission" date="2023-07" db="EMBL/GenBank/DDBJ databases">
        <title>Genomic Encyclopedia of Type Strains, Phase IV (KMG-IV): sequencing the most valuable type-strain genomes for metagenomic binning, comparative biology and taxonomic classification.</title>
        <authorList>
            <person name="Goeker M."/>
        </authorList>
    </citation>
    <scope>NUCLEOTIDE SEQUENCE [LARGE SCALE GENOMIC DNA]</scope>
    <source>
        <strain evidence="3 4">DSM 27848</strain>
    </source>
</reference>
<dbReference type="PANTHER" id="PTHR21064:SF6">
    <property type="entry name" value="AMINOGLYCOSIDE PHOSPHOTRANSFERASE DOMAIN-CONTAINING PROTEIN"/>
    <property type="match status" value="1"/>
</dbReference>
<dbReference type="GO" id="GO:0016301">
    <property type="term" value="F:kinase activity"/>
    <property type="evidence" value="ECO:0007669"/>
    <property type="project" value="UniProtKB-KW"/>
</dbReference>
<name>A0ABU0D226_9BACI</name>
<dbReference type="InterPro" id="IPR011009">
    <property type="entry name" value="Kinase-like_dom_sf"/>
</dbReference>
<comment type="caution">
    <text evidence="3">The sequence shown here is derived from an EMBL/GenBank/DDBJ whole genome shotgun (WGS) entry which is preliminary data.</text>
</comment>
<organism evidence="3 4">
    <name type="scientific">Lederbergia wuyishanensis</name>
    <dbReference type="NCBI Taxonomy" id="1347903"/>
    <lineage>
        <taxon>Bacteria</taxon>
        <taxon>Bacillati</taxon>
        <taxon>Bacillota</taxon>
        <taxon>Bacilli</taxon>
        <taxon>Bacillales</taxon>
        <taxon>Bacillaceae</taxon>
        <taxon>Lederbergia</taxon>
    </lineage>
</organism>
<proteinExistence type="inferred from homology"/>
<dbReference type="InterPro" id="IPR002575">
    <property type="entry name" value="Aminoglycoside_PTrfase"/>
</dbReference>
<evidence type="ECO:0000313" key="4">
    <source>
        <dbReference type="Proteomes" id="UP001232343"/>
    </source>
</evidence>
<dbReference type="PANTHER" id="PTHR21064">
    <property type="entry name" value="AMINOGLYCOSIDE PHOSPHOTRANSFERASE DOMAIN-CONTAINING PROTEIN-RELATED"/>
    <property type="match status" value="1"/>
</dbReference>
<comment type="similarity">
    <text evidence="1">Belongs to the pseudomonas-type ThrB family.</text>
</comment>
<dbReference type="Gene3D" id="3.90.1200.10">
    <property type="match status" value="1"/>
</dbReference>